<keyword evidence="1" id="KW-0812">Transmembrane</keyword>
<protein>
    <submittedName>
        <fullName evidence="2">DUF3426 domain-containing protein</fullName>
    </submittedName>
</protein>
<evidence type="ECO:0000313" key="4">
    <source>
        <dbReference type="Proteomes" id="UP000263596"/>
    </source>
</evidence>
<dbReference type="RefSeq" id="WP_049173799.1">
    <property type="nucleotide sequence ID" value="NZ_BKFK01000002.1"/>
</dbReference>
<evidence type="ECO:0000313" key="2">
    <source>
        <dbReference type="EMBL" id="HCK29020.1"/>
    </source>
</evidence>
<feature type="transmembrane region" description="Helical" evidence="1">
    <location>
        <begin position="135"/>
        <end position="158"/>
    </location>
</feature>
<dbReference type="Pfam" id="PF11906">
    <property type="entry name" value="DUF3426"/>
    <property type="match status" value="1"/>
</dbReference>
<dbReference type="Proteomes" id="UP001164064">
    <property type="component" value="Chromosome"/>
</dbReference>
<dbReference type="EMBL" id="CP089051">
    <property type="protein sequence ID" value="UYF73071.1"/>
    <property type="molecule type" value="Genomic_DNA"/>
</dbReference>
<accession>A0A3D2SLL5</accession>
<proteinExistence type="predicted"/>
<organism evidence="2 4">
    <name type="scientific">Acinetobacter ursingii</name>
    <dbReference type="NCBI Taxonomy" id="108980"/>
    <lineage>
        <taxon>Bacteria</taxon>
        <taxon>Pseudomonadati</taxon>
        <taxon>Pseudomonadota</taxon>
        <taxon>Gammaproteobacteria</taxon>
        <taxon>Moraxellales</taxon>
        <taxon>Moraxellaceae</taxon>
        <taxon>Acinetobacter</taxon>
    </lineage>
</organism>
<dbReference type="EMBL" id="DPVE01000032">
    <property type="protein sequence ID" value="HCK29020.1"/>
    <property type="molecule type" value="Genomic_DNA"/>
</dbReference>
<keyword evidence="1" id="KW-0472">Membrane</keyword>
<dbReference type="NCBIfam" id="TIGR02098">
    <property type="entry name" value="MJ0042_CXXC"/>
    <property type="match status" value="1"/>
</dbReference>
<sequence length="287" mass="32890">MSEKQTRCPKCLTVYKVSLTQLTVAQGMVCCPKCDLNFNALTNLILAEDHSASSIQYSALNQCAISPSALQYSNFNVLDIFDRRIENSNIDLLTYLNNLNYFQNEEISSFPQLNLAESEGPSLDNSPKKRKKHSLLYYVIWSSINLVLLGILFFQILWFNPRVMHNSPVLGAVFNQLCSVFSCKKLEENYALLTINKVKVVSIEHHKTRFSGVLVNYHDKSLQLPLLKLTLKNKHENKSIILKPQDYLAASLNGIQRIPKNLPYKFEFNINQPRKSFDDYTLEIVHP</sequence>
<reference evidence="3" key="2">
    <citation type="journal article" date="2022" name="J Glob Antimicrob Resist">
        <title>Comparative analysis of IMP-4- and OXA-58-containing plasmids of three carbapenemase-producing Acinetobacter ursingii strains in the Netherlands.</title>
        <authorList>
            <person name="Hendrickx A.P.A."/>
            <person name="Schade R.P."/>
            <person name="Landman F."/>
            <person name="Bosch T."/>
            <person name="Schouls L.M."/>
            <person name="van Dijk K."/>
        </authorList>
    </citation>
    <scope>NUCLEOTIDE SEQUENCE</scope>
    <source>
        <strain evidence="3">RIVM_C010559</strain>
    </source>
</reference>
<evidence type="ECO:0000313" key="3">
    <source>
        <dbReference type="EMBL" id="UYF73071.1"/>
    </source>
</evidence>
<evidence type="ECO:0000256" key="1">
    <source>
        <dbReference type="SAM" id="Phobius"/>
    </source>
</evidence>
<dbReference type="InterPro" id="IPR021834">
    <property type="entry name" value="DUF3426"/>
</dbReference>
<reference evidence="2 4" key="1">
    <citation type="journal article" date="2018" name="Nat. Biotechnol.">
        <title>A standardized bacterial taxonomy based on genome phylogeny substantially revises the tree of life.</title>
        <authorList>
            <person name="Parks D.H."/>
            <person name="Chuvochina M."/>
            <person name="Waite D.W."/>
            <person name="Rinke C."/>
            <person name="Skarshewski A."/>
            <person name="Chaumeil P.A."/>
            <person name="Hugenholtz P."/>
        </authorList>
    </citation>
    <scope>NUCLEOTIDE SEQUENCE [LARGE SCALE GENOMIC DNA]</scope>
    <source>
        <strain evidence="2">UBA9669</strain>
    </source>
</reference>
<dbReference type="InterPro" id="IPR011723">
    <property type="entry name" value="Znf/thioredoxin_put"/>
</dbReference>
<dbReference type="Proteomes" id="UP000263596">
    <property type="component" value="Unassembled WGS sequence"/>
</dbReference>
<gene>
    <name evidence="2" type="ORF">DHW29_01605</name>
    <name evidence="3" type="ORF">LSO60_07440</name>
</gene>
<name>A0A3D2SLL5_9GAMM</name>
<keyword evidence="1" id="KW-1133">Transmembrane helix</keyword>
<dbReference type="AlphaFoldDB" id="A0A3D2SLL5"/>